<accession>A0A9W6JVN7</accession>
<proteinExistence type="predicted"/>
<dbReference type="RefSeq" id="WP_213362934.1">
    <property type="nucleotide sequence ID" value="NZ_BSFM01000001.1"/>
</dbReference>
<evidence type="ECO:0000313" key="2">
    <source>
        <dbReference type="Proteomes" id="UP001143330"/>
    </source>
</evidence>
<protein>
    <submittedName>
        <fullName evidence="1">Uncharacterized protein</fullName>
    </submittedName>
</protein>
<keyword evidence="2" id="KW-1185">Reference proteome</keyword>
<name>A0A9W6JVN7_9HYPH</name>
<dbReference type="Proteomes" id="UP001143330">
    <property type="component" value="Unassembled WGS sequence"/>
</dbReference>
<comment type="caution">
    <text evidence="1">The sequence shown here is derived from an EMBL/GenBank/DDBJ whole genome shotgun (WGS) entry which is preliminary data.</text>
</comment>
<evidence type="ECO:0000313" key="1">
    <source>
        <dbReference type="EMBL" id="GLK82223.1"/>
    </source>
</evidence>
<sequence length="105" mass="11611">MTIHSPEDLKIALYRARVHLSLLETDPTHPLDLSVVGARSTPMLILRSDEELRSAHSDAALSYDLMRDLMMAALQARIDELAEKLGVGVADIPLDKLQYGDQTEA</sequence>
<gene>
    <name evidence="1" type="ORF">GCM10017653_02920</name>
</gene>
<organism evidence="1 2">
    <name type="scientific">Ancylobacter defluvii</name>
    <dbReference type="NCBI Taxonomy" id="1282440"/>
    <lineage>
        <taxon>Bacteria</taxon>
        <taxon>Pseudomonadati</taxon>
        <taxon>Pseudomonadota</taxon>
        <taxon>Alphaproteobacteria</taxon>
        <taxon>Hyphomicrobiales</taxon>
        <taxon>Xanthobacteraceae</taxon>
        <taxon>Ancylobacter</taxon>
    </lineage>
</organism>
<dbReference type="EMBL" id="BSFM01000001">
    <property type="protein sequence ID" value="GLK82223.1"/>
    <property type="molecule type" value="Genomic_DNA"/>
</dbReference>
<dbReference type="AlphaFoldDB" id="A0A9W6JVN7"/>
<reference evidence="1" key="1">
    <citation type="journal article" date="2014" name="Int. J. Syst. Evol. Microbiol.">
        <title>Complete genome sequence of Corynebacterium casei LMG S-19264T (=DSM 44701T), isolated from a smear-ripened cheese.</title>
        <authorList>
            <consortium name="US DOE Joint Genome Institute (JGI-PGF)"/>
            <person name="Walter F."/>
            <person name="Albersmeier A."/>
            <person name="Kalinowski J."/>
            <person name="Ruckert C."/>
        </authorList>
    </citation>
    <scope>NUCLEOTIDE SEQUENCE</scope>
    <source>
        <strain evidence="1">VKM B-2789</strain>
    </source>
</reference>
<reference evidence="1" key="2">
    <citation type="submission" date="2023-01" db="EMBL/GenBank/DDBJ databases">
        <authorList>
            <person name="Sun Q."/>
            <person name="Evtushenko L."/>
        </authorList>
    </citation>
    <scope>NUCLEOTIDE SEQUENCE</scope>
    <source>
        <strain evidence="1">VKM B-2789</strain>
    </source>
</reference>